<dbReference type="GO" id="GO:0005777">
    <property type="term" value="C:peroxisome"/>
    <property type="evidence" value="ECO:0007669"/>
    <property type="project" value="TreeGrafter"/>
</dbReference>
<dbReference type="SUPFAM" id="SSF53383">
    <property type="entry name" value="PLP-dependent transferases"/>
    <property type="match status" value="1"/>
</dbReference>
<dbReference type="InterPro" id="IPR015421">
    <property type="entry name" value="PyrdxlP-dep_Trfase_major"/>
</dbReference>
<evidence type="ECO:0000313" key="10">
    <source>
        <dbReference type="EMBL" id="NDV32792.1"/>
    </source>
</evidence>
<comment type="similarity">
    <text evidence="2">Belongs to the class-V pyridoxal-phosphate-dependent aminotransferase family.</text>
</comment>
<dbReference type="FunFam" id="3.40.640.10:FF:000027">
    <property type="entry name" value="Serine--pyruvate aminotransferase, mitochondrial"/>
    <property type="match status" value="1"/>
</dbReference>
<dbReference type="AlphaFoldDB" id="A0A6B2L705"/>
<proteinExistence type="inferred from homology"/>
<dbReference type="PIRSF" id="PIRSF000524">
    <property type="entry name" value="SPT"/>
    <property type="match status" value="1"/>
</dbReference>
<evidence type="ECO:0000256" key="1">
    <source>
        <dbReference type="ARBA" id="ARBA00001933"/>
    </source>
</evidence>
<protein>
    <recommendedName>
        <fullName evidence="3">alanine--glyoxylate transaminase</fullName>
        <ecNumber evidence="3">2.6.1.44</ecNumber>
    </recommendedName>
</protein>
<organism evidence="10">
    <name type="scientific">Arcella intermedia</name>
    <dbReference type="NCBI Taxonomy" id="1963864"/>
    <lineage>
        <taxon>Eukaryota</taxon>
        <taxon>Amoebozoa</taxon>
        <taxon>Tubulinea</taxon>
        <taxon>Elardia</taxon>
        <taxon>Arcellinida</taxon>
        <taxon>Sphaerothecina</taxon>
        <taxon>Arcellidae</taxon>
        <taxon>Arcella</taxon>
    </lineage>
</organism>
<dbReference type="InterPro" id="IPR015424">
    <property type="entry name" value="PyrdxlP-dep_Trfase"/>
</dbReference>
<dbReference type="Gene3D" id="3.40.640.10">
    <property type="entry name" value="Type I PLP-dependent aspartate aminotransferase-like (Major domain)"/>
    <property type="match status" value="1"/>
</dbReference>
<evidence type="ECO:0000256" key="7">
    <source>
        <dbReference type="PIRSR" id="PIRSR000524-1"/>
    </source>
</evidence>
<evidence type="ECO:0000259" key="9">
    <source>
        <dbReference type="Pfam" id="PF00266"/>
    </source>
</evidence>
<dbReference type="CDD" id="cd06451">
    <property type="entry name" value="AGAT_like"/>
    <property type="match status" value="1"/>
</dbReference>
<dbReference type="Pfam" id="PF00266">
    <property type="entry name" value="Aminotran_5"/>
    <property type="match status" value="1"/>
</dbReference>
<dbReference type="EC" id="2.6.1.44" evidence="3"/>
<dbReference type="Gene3D" id="3.90.1150.10">
    <property type="entry name" value="Aspartate Aminotransferase, domain 1"/>
    <property type="match status" value="1"/>
</dbReference>
<evidence type="ECO:0000256" key="8">
    <source>
        <dbReference type="PIRSR" id="PIRSR000524-50"/>
    </source>
</evidence>
<comment type="cofactor">
    <cofactor evidence="1 8">
        <name>pyridoxal 5'-phosphate</name>
        <dbReference type="ChEBI" id="CHEBI:597326"/>
    </cofactor>
</comment>
<feature type="domain" description="Aminotransferase class V" evidence="9">
    <location>
        <begin position="23"/>
        <end position="325"/>
    </location>
</feature>
<name>A0A6B2L705_9EUKA</name>
<keyword evidence="4" id="KW-0032">Aminotransferase</keyword>
<dbReference type="InterPro" id="IPR024169">
    <property type="entry name" value="SP_NH2Trfase/AEP_transaminase"/>
</dbReference>
<evidence type="ECO:0000256" key="2">
    <source>
        <dbReference type="ARBA" id="ARBA00009236"/>
    </source>
</evidence>
<feature type="modified residue" description="N6-(pyridoxal phosphate)lysine" evidence="8">
    <location>
        <position position="186"/>
    </location>
</feature>
<evidence type="ECO:0000256" key="4">
    <source>
        <dbReference type="ARBA" id="ARBA00022576"/>
    </source>
</evidence>
<reference evidence="10" key="1">
    <citation type="journal article" date="2020" name="J. Eukaryot. Microbiol.">
        <title>De novo Sequencing, Assembly and Annotation of the Transcriptome for the Free-Living Testate Amoeba Arcella intermedia.</title>
        <authorList>
            <person name="Ribeiro G.M."/>
            <person name="Porfirio-Sousa A.L."/>
            <person name="Maurer-Alcala X.X."/>
            <person name="Katz L.A."/>
            <person name="Lahr D.J.G."/>
        </authorList>
    </citation>
    <scope>NUCLEOTIDE SEQUENCE</scope>
</reference>
<dbReference type="GO" id="GO:0008453">
    <property type="term" value="F:alanine-glyoxylate transaminase activity"/>
    <property type="evidence" value="ECO:0007669"/>
    <property type="project" value="UniProtKB-EC"/>
</dbReference>
<keyword evidence="6 8" id="KW-0663">Pyridoxal phosphate</keyword>
<feature type="binding site" evidence="7">
    <location>
        <position position="334"/>
    </location>
    <ligand>
        <name>substrate</name>
    </ligand>
</feature>
<dbReference type="InterPro" id="IPR000192">
    <property type="entry name" value="Aminotrans_V_dom"/>
</dbReference>
<sequence>MLLGPGPANVDPRVLQSMSSGLVGHLDPYFIEKMEQIKNLLRYIWQTSNEVILPMSGTGSCAMEASLANLVEPGDTVLIAINGYFGERLAEMASRYGANVIPYKRKWGTAFTFNELETKIREVRPTIFAIVHAETSTGVLQPMEGLGEVCKKNGSLLLVDTVTSLGGVPVYVDKWGIDACYSGSQKCLGAPPGLSPLTFSPRAMEKIKNRKTKIATWYMDITLIHSYWATGTRAYHHTAPISMNWSLFEALSIIQEEGLEKRWNRHITNAKYLWEGLKNLGLELLVDESIRLPVLTTVKIPSHIDGTEVIKYLRNKHHIEISGGLGEYKGKAWRIGLMGYNAQPHNVDKLLGALKDTFQALSPDNQKAKL</sequence>
<keyword evidence="5" id="KW-0808">Transferase</keyword>
<evidence type="ECO:0000256" key="5">
    <source>
        <dbReference type="ARBA" id="ARBA00022679"/>
    </source>
</evidence>
<evidence type="ECO:0000256" key="6">
    <source>
        <dbReference type="ARBA" id="ARBA00022898"/>
    </source>
</evidence>
<dbReference type="PANTHER" id="PTHR21152:SF40">
    <property type="entry name" value="ALANINE--GLYOXYLATE AMINOTRANSFERASE"/>
    <property type="match status" value="1"/>
</dbReference>
<dbReference type="GO" id="GO:0019265">
    <property type="term" value="P:glycine biosynthetic process, by transamination of glyoxylate"/>
    <property type="evidence" value="ECO:0007669"/>
    <property type="project" value="TreeGrafter"/>
</dbReference>
<dbReference type="EMBL" id="GIBP01003823">
    <property type="protein sequence ID" value="NDV32792.1"/>
    <property type="molecule type" value="Transcribed_RNA"/>
</dbReference>
<dbReference type="GO" id="GO:0004760">
    <property type="term" value="F:L-serine-pyruvate transaminase activity"/>
    <property type="evidence" value="ECO:0007669"/>
    <property type="project" value="TreeGrafter"/>
</dbReference>
<evidence type="ECO:0000256" key="3">
    <source>
        <dbReference type="ARBA" id="ARBA00013049"/>
    </source>
</evidence>
<dbReference type="InterPro" id="IPR015422">
    <property type="entry name" value="PyrdxlP-dep_Trfase_small"/>
</dbReference>
<accession>A0A6B2L705</accession>
<dbReference type="PANTHER" id="PTHR21152">
    <property type="entry name" value="AMINOTRANSFERASE CLASS V"/>
    <property type="match status" value="1"/>
</dbReference>